<dbReference type="GO" id="GO:0004673">
    <property type="term" value="F:protein histidine kinase activity"/>
    <property type="evidence" value="ECO:0007669"/>
    <property type="project" value="UniProtKB-EC"/>
</dbReference>
<feature type="domain" description="Response regulatory" evidence="6">
    <location>
        <begin position="1"/>
        <end position="67"/>
    </location>
</feature>
<dbReference type="GO" id="GO:0000160">
    <property type="term" value="P:phosphorelay signal transduction system"/>
    <property type="evidence" value="ECO:0007669"/>
    <property type="project" value="UniProtKB-KW"/>
</dbReference>
<dbReference type="Proteomes" id="UP000011116">
    <property type="component" value="Chromosome 2H"/>
</dbReference>
<keyword evidence="8" id="KW-1185">Reference proteome</keyword>
<reference evidence="8" key="1">
    <citation type="journal article" date="2012" name="Nature">
        <title>A physical, genetic and functional sequence assembly of the barley genome.</title>
        <authorList>
            <consortium name="The International Barley Genome Sequencing Consortium"/>
            <person name="Mayer K.F."/>
            <person name="Waugh R."/>
            <person name="Brown J.W."/>
            <person name="Schulman A."/>
            <person name="Langridge P."/>
            <person name="Platzer M."/>
            <person name="Fincher G.B."/>
            <person name="Muehlbauer G.J."/>
            <person name="Sato K."/>
            <person name="Close T.J."/>
            <person name="Wise R.P."/>
            <person name="Stein N."/>
        </authorList>
    </citation>
    <scope>NUCLEOTIDE SEQUENCE [LARGE SCALE GENOMIC DNA]</scope>
    <source>
        <strain evidence="8">cv. Morex</strain>
    </source>
</reference>
<sequence length="72" mass="8200">MPVLNCYEATRRIREEESRYSIRTTIIALTANSAEEGLQDAMEAGMDLHLTKRIPKPRIAQIVLDLCNQVQN</sequence>
<dbReference type="PROSITE" id="PS50110">
    <property type="entry name" value="RESPONSE_REGULATORY"/>
    <property type="match status" value="1"/>
</dbReference>
<dbReference type="Pfam" id="PF00072">
    <property type="entry name" value="Response_reg"/>
    <property type="match status" value="1"/>
</dbReference>
<evidence type="ECO:0000256" key="1">
    <source>
        <dbReference type="ARBA" id="ARBA00000085"/>
    </source>
</evidence>
<reference evidence="7" key="2">
    <citation type="submission" date="2020-10" db="EMBL/GenBank/DDBJ databases">
        <authorList>
            <person name="Scholz U."/>
            <person name="Mascher M."/>
            <person name="Fiebig A."/>
        </authorList>
    </citation>
    <scope>NUCLEOTIDE SEQUENCE [LARGE SCALE GENOMIC DNA]</scope>
    <source>
        <strain evidence="7">cv. Morex</strain>
    </source>
</reference>
<dbReference type="EC" id="2.7.13.3" evidence="2"/>
<keyword evidence="3" id="KW-0597">Phosphoprotein</keyword>
<dbReference type="PANTHER" id="PTHR43719">
    <property type="entry name" value="TWO-COMPONENT HISTIDINE KINASE"/>
    <property type="match status" value="1"/>
</dbReference>
<dbReference type="AlphaFoldDB" id="A0A8I7B3P9"/>
<organism evidence="7 8">
    <name type="scientific">Hordeum vulgare subsp. vulgare</name>
    <name type="common">Domesticated barley</name>
    <dbReference type="NCBI Taxonomy" id="112509"/>
    <lineage>
        <taxon>Eukaryota</taxon>
        <taxon>Viridiplantae</taxon>
        <taxon>Streptophyta</taxon>
        <taxon>Embryophyta</taxon>
        <taxon>Tracheophyta</taxon>
        <taxon>Spermatophyta</taxon>
        <taxon>Magnoliopsida</taxon>
        <taxon>Liliopsida</taxon>
        <taxon>Poales</taxon>
        <taxon>Poaceae</taxon>
        <taxon>BOP clade</taxon>
        <taxon>Pooideae</taxon>
        <taxon>Triticodae</taxon>
        <taxon>Triticeae</taxon>
        <taxon>Hordeinae</taxon>
        <taxon>Hordeum</taxon>
    </lineage>
</organism>
<dbReference type="SUPFAM" id="SSF52172">
    <property type="entry name" value="CheY-like"/>
    <property type="match status" value="1"/>
</dbReference>
<evidence type="ECO:0000313" key="7">
    <source>
        <dbReference type="EnsemblPlants" id="HORVU.MOREX.r3.2HG0190330.1.CDS1"/>
    </source>
</evidence>
<comment type="caution">
    <text evidence="5">Lacks conserved residue(s) required for the propagation of feature annotation.</text>
</comment>
<evidence type="ECO:0000256" key="5">
    <source>
        <dbReference type="PROSITE-ProRule" id="PRU00169"/>
    </source>
</evidence>
<proteinExistence type="predicted"/>
<dbReference type="SMR" id="A0A8I7B3P9"/>
<accession>A0A8I7B3P9</accession>
<dbReference type="Gene3D" id="3.40.50.2300">
    <property type="match status" value="1"/>
</dbReference>
<evidence type="ECO:0000256" key="2">
    <source>
        <dbReference type="ARBA" id="ARBA00012438"/>
    </source>
</evidence>
<evidence type="ECO:0000256" key="3">
    <source>
        <dbReference type="ARBA" id="ARBA00022553"/>
    </source>
</evidence>
<dbReference type="PANTHER" id="PTHR43719:SF75">
    <property type="entry name" value="HISTIDINE KINASE CKI1"/>
    <property type="match status" value="1"/>
</dbReference>
<dbReference type="InterPro" id="IPR050956">
    <property type="entry name" value="2C_system_His_kinase"/>
</dbReference>
<keyword evidence="4" id="KW-0902">Two-component regulatory system</keyword>
<evidence type="ECO:0000256" key="4">
    <source>
        <dbReference type="ARBA" id="ARBA00023012"/>
    </source>
</evidence>
<dbReference type="EnsemblPlants" id="HORVU.MOREX.r3.2HG0190330.1">
    <property type="protein sequence ID" value="HORVU.MOREX.r3.2HG0190330.1.CDS1"/>
    <property type="gene ID" value="HORVU.MOREX.r3.2HG0190330"/>
</dbReference>
<dbReference type="InterPro" id="IPR011006">
    <property type="entry name" value="CheY-like_superfamily"/>
</dbReference>
<dbReference type="Gramene" id="HORVU.MOREX.r2.2HG0157680.1">
    <property type="protein sequence ID" value="HORVU.MOREX.r2.2HG0157680.1.CDS.1"/>
    <property type="gene ID" value="HORVU.MOREX.r2.2HG0157680"/>
</dbReference>
<evidence type="ECO:0000313" key="8">
    <source>
        <dbReference type="Proteomes" id="UP000011116"/>
    </source>
</evidence>
<reference evidence="7" key="3">
    <citation type="submission" date="2022-01" db="UniProtKB">
        <authorList>
            <consortium name="EnsemblPlants"/>
        </authorList>
    </citation>
    <scope>IDENTIFICATION</scope>
    <source>
        <strain evidence="7">subsp. vulgare</strain>
    </source>
</reference>
<protein>
    <recommendedName>
        <fullName evidence="2">histidine kinase</fullName>
        <ecNumber evidence="2">2.7.13.3</ecNumber>
    </recommendedName>
</protein>
<dbReference type="Gramene" id="HORVU.MOREX.r3.2HG0190330.1">
    <property type="protein sequence ID" value="HORVU.MOREX.r3.2HG0190330.1.CDS1"/>
    <property type="gene ID" value="HORVU.MOREX.r3.2HG0190330"/>
</dbReference>
<evidence type="ECO:0000259" key="6">
    <source>
        <dbReference type="PROSITE" id="PS50110"/>
    </source>
</evidence>
<name>A0A8I7B3P9_HORVV</name>
<dbReference type="InterPro" id="IPR001789">
    <property type="entry name" value="Sig_transdc_resp-reg_receiver"/>
</dbReference>
<comment type="catalytic activity">
    <reaction evidence="1">
        <text>ATP + protein L-histidine = ADP + protein N-phospho-L-histidine.</text>
        <dbReference type="EC" id="2.7.13.3"/>
    </reaction>
</comment>